<feature type="signal peptide" evidence="1">
    <location>
        <begin position="1"/>
        <end position="18"/>
    </location>
</feature>
<protein>
    <recommendedName>
        <fullName evidence="4">Lipoprotein</fullName>
    </recommendedName>
</protein>
<feature type="chain" id="PRO_5013213461" description="Lipoprotein" evidence="1">
    <location>
        <begin position="19"/>
        <end position="290"/>
    </location>
</feature>
<evidence type="ECO:0000313" key="2">
    <source>
        <dbReference type="EMBL" id="ATB44900.1"/>
    </source>
</evidence>
<dbReference type="Proteomes" id="UP000217343">
    <property type="component" value="Chromosome"/>
</dbReference>
<name>A0A250JMQ0_9BACT</name>
<dbReference type="OrthoDB" id="5522350at2"/>
<keyword evidence="1" id="KW-0732">Signal</keyword>
<keyword evidence="3" id="KW-1185">Reference proteome</keyword>
<proteinExistence type="predicted"/>
<sequence length="290" mass="30969">MRYAMVLGVTLASFGAAAEERWTAPYQIEAVSGRTTRVVLGEQAPEDVDSRLQVMTLVGTQGMAVARFQGTEPVCTGDEDSELPPVCHTVGVYTQASGAPDLGEQLVALAGTVAGTVSLPAPRTAQERPVPGQWTSDAFETPVDEGARPFTPEGYPVPGYRWHTSPEGHVTLETNHGGQRGDPRVPLDTCTQERQGPFTRLECYPGAPPFAVEGTPGASLLYVDRRPLVVSFADYGEATTALVATLRVGGDTQYLVRVGLKGQAVTGLLFREGNAWRLLLRPADYPVLGC</sequence>
<dbReference type="RefSeq" id="WP_095956884.1">
    <property type="nucleotide sequence ID" value="NZ_CP022203.1"/>
</dbReference>
<organism evidence="2 3">
    <name type="scientific">Corallococcus macrosporus DSM 14697</name>
    <dbReference type="NCBI Taxonomy" id="1189310"/>
    <lineage>
        <taxon>Bacteria</taxon>
        <taxon>Pseudomonadati</taxon>
        <taxon>Myxococcota</taxon>
        <taxon>Myxococcia</taxon>
        <taxon>Myxococcales</taxon>
        <taxon>Cystobacterineae</taxon>
        <taxon>Myxococcaceae</taxon>
        <taxon>Corallococcus</taxon>
    </lineage>
</organism>
<dbReference type="AlphaFoldDB" id="A0A250JMQ0"/>
<dbReference type="EMBL" id="CP022203">
    <property type="protein sequence ID" value="ATB44900.1"/>
    <property type="molecule type" value="Genomic_DNA"/>
</dbReference>
<gene>
    <name evidence="2" type="ORF">MYMAC_000483</name>
</gene>
<reference evidence="2 3" key="1">
    <citation type="submission" date="2017-06" db="EMBL/GenBank/DDBJ databases">
        <title>Sequencing and comparative analysis of myxobacterial genomes.</title>
        <authorList>
            <person name="Rupp O."/>
            <person name="Goesmann A."/>
            <person name="Sogaard-Andersen L."/>
        </authorList>
    </citation>
    <scope>NUCLEOTIDE SEQUENCE [LARGE SCALE GENOMIC DNA]</scope>
    <source>
        <strain evidence="2 3">DSM 14697</strain>
    </source>
</reference>
<accession>A0A250JMQ0</accession>
<evidence type="ECO:0008006" key="4">
    <source>
        <dbReference type="Google" id="ProtNLM"/>
    </source>
</evidence>
<dbReference type="KEGG" id="mmas:MYMAC_000483"/>
<evidence type="ECO:0000256" key="1">
    <source>
        <dbReference type="SAM" id="SignalP"/>
    </source>
</evidence>
<evidence type="ECO:0000313" key="3">
    <source>
        <dbReference type="Proteomes" id="UP000217343"/>
    </source>
</evidence>